<dbReference type="InterPro" id="IPR050576">
    <property type="entry name" value="Cilia_flagella_integrity"/>
</dbReference>
<keyword evidence="6" id="KW-1185">Reference proteome</keyword>
<dbReference type="SMART" id="SM00369">
    <property type="entry name" value="LRR_TYP"/>
    <property type="match status" value="3"/>
</dbReference>
<proteinExistence type="predicted"/>
<evidence type="ECO:0000256" key="2">
    <source>
        <dbReference type="ARBA" id="ARBA00022737"/>
    </source>
</evidence>
<gene>
    <name evidence="5" type="ORF">TrLO_g1114</name>
</gene>
<comment type="caution">
    <text evidence="5">The sequence shown here is derived from an EMBL/GenBank/DDBJ whole genome shotgun (WGS) entry which is preliminary data.</text>
</comment>
<dbReference type="PROSITE" id="PS51450">
    <property type="entry name" value="LRR"/>
    <property type="match status" value="2"/>
</dbReference>
<feature type="region of interest" description="Disordered" evidence="3">
    <location>
        <begin position="404"/>
        <end position="431"/>
    </location>
</feature>
<evidence type="ECO:0000256" key="1">
    <source>
        <dbReference type="ARBA" id="ARBA00022614"/>
    </source>
</evidence>
<dbReference type="PANTHER" id="PTHR45973:SF35">
    <property type="entry name" value="LEUCINE-RICH REPEAT-CONTAINING PROTEIN 43"/>
    <property type="match status" value="1"/>
</dbReference>
<dbReference type="Gene3D" id="3.80.10.10">
    <property type="entry name" value="Ribonuclease Inhibitor"/>
    <property type="match status" value="1"/>
</dbReference>
<dbReference type="OrthoDB" id="433501at2759"/>
<dbReference type="Pfam" id="PF13855">
    <property type="entry name" value="LRR_8"/>
    <property type="match status" value="1"/>
</dbReference>
<evidence type="ECO:0000256" key="4">
    <source>
        <dbReference type="SAM" id="SignalP"/>
    </source>
</evidence>
<feature type="chain" id="PRO_5040821937" evidence="4">
    <location>
        <begin position="18"/>
        <end position="651"/>
    </location>
</feature>
<name>A0A9W7F573_9STRA</name>
<dbReference type="SMART" id="SM00365">
    <property type="entry name" value="LRR_SD22"/>
    <property type="match status" value="2"/>
</dbReference>
<keyword evidence="1" id="KW-0433">Leucine-rich repeat</keyword>
<evidence type="ECO:0000313" key="6">
    <source>
        <dbReference type="Proteomes" id="UP001165122"/>
    </source>
</evidence>
<protein>
    <submittedName>
        <fullName evidence="5">Uncharacterized protein</fullName>
    </submittedName>
</protein>
<dbReference type="InterPro" id="IPR001611">
    <property type="entry name" value="Leu-rich_rpt"/>
</dbReference>
<keyword evidence="2" id="KW-0677">Repeat</keyword>
<dbReference type="InterPro" id="IPR032675">
    <property type="entry name" value="LRR_dom_sf"/>
</dbReference>
<feature type="region of interest" description="Disordered" evidence="3">
    <location>
        <begin position="317"/>
        <end position="356"/>
    </location>
</feature>
<dbReference type="SUPFAM" id="SSF52058">
    <property type="entry name" value="L domain-like"/>
    <property type="match status" value="1"/>
</dbReference>
<evidence type="ECO:0000256" key="3">
    <source>
        <dbReference type="SAM" id="MobiDB-lite"/>
    </source>
</evidence>
<keyword evidence="4" id="KW-0732">Signal</keyword>
<evidence type="ECO:0000313" key="5">
    <source>
        <dbReference type="EMBL" id="GMI01294.1"/>
    </source>
</evidence>
<dbReference type="AlphaFoldDB" id="A0A9W7F573"/>
<dbReference type="EMBL" id="BRXW01000033">
    <property type="protein sequence ID" value="GMI01294.1"/>
    <property type="molecule type" value="Genomic_DNA"/>
</dbReference>
<dbReference type="InterPro" id="IPR003591">
    <property type="entry name" value="Leu-rich_rpt_typical-subtyp"/>
</dbReference>
<feature type="compositionally biased region" description="Basic residues" evidence="3">
    <location>
        <begin position="412"/>
        <end position="423"/>
    </location>
</feature>
<dbReference type="PANTHER" id="PTHR45973">
    <property type="entry name" value="PROTEIN PHOSPHATASE 1 REGULATORY SUBUNIT SDS22-RELATED"/>
    <property type="match status" value="1"/>
</dbReference>
<reference evidence="6" key="1">
    <citation type="journal article" date="2023" name="Commun. Biol.">
        <title>Genome analysis of Parmales, the sister group of diatoms, reveals the evolutionary specialization of diatoms from phago-mixotrophs to photoautotrophs.</title>
        <authorList>
            <person name="Ban H."/>
            <person name="Sato S."/>
            <person name="Yoshikawa S."/>
            <person name="Yamada K."/>
            <person name="Nakamura Y."/>
            <person name="Ichinomiya M."/>
            <person name="Sato N."/>
            <person name="Blanc-Mathieu R."/>
            <person name="Endo H."/>
            <person name="Kuwata A."/>
            <person name="Ogata H."/>
        </authorList>
    </citation>
    <scope>NUCLEOTIDE SEQUENCE [LARGE SCALE GENOMIC DNA]</scope>
    <source>
        <strain evidence="6">NIES 3700</strain>
    </source>
</reference>
<sequence length="651" mass="69842">MTTLSAAICTLASKAAGLTITAKPSPPKFHTYTFTETGEMLVNNGTSKERPSRKLPVAGRRLETMNASVMIEDDPWSSDDDDEGVNAAVVDSNAIDKFSEEKLGSKKVPDWCEEMDALMKYKRINKPELFGIFQNLKVTGMKINYIDKEAKMLENLRSLDISSNNLRRIENLTSGLVSLAAYNNDISEFNIPPSPSLMQLGLGFNKLTRIDPNSCENLGSLVSLDLSYNEISDLDSLLLAVGKIPGLKHLSLTGNPCALLPLYRVRVVAALPELTLLDDKGVEESAADLDTLQSSDPNALDKVFVKAVINNVTNVPVFDEGGEEGSRPNTGKGGGKGKTASKKKLGKGDKSTASLASLPTTTSSTCFLQIKMAGSSVSDDGTTADSIKVPFTSCLWGGMVESVPGSAASSGSHKKGKAKAKGKGKAEPATEEKIEAVNTTLDLVFPANAEFRDGCKFKNLECTLYAIRDVEHVTEMPLPEDEMGGEKKGEDEEAEPVVTVSESVTALSRVQSKVSITQTSTATIQKAETTTTWAIASGTISLSSFLPAESLDNLGSGKWSGKGMLFVNRDYVEFEMNRIKELEKLKNPPLEGGEAGGGEGGGEKVVEEVYKQPPPVDFDVTILWNSLEKFVGELEVGQGKEVGVEDELLAE</sequence>
<dbReference type="Proteomes" id="UP001165122">
    <property type="component" value="Unassembled WGS sequence"/>
</dbReference>
<feature type="signal peptide" evidence="4">
    <location>
        <begin position="1"/>
        <end position="17"/>
    </location>
</feature>
<organism evidence="5 6">
    <name type="scientific">Triparma laevis f. longispina</name>
    <dbReference type="NCBI Taxonomy" id="1714387"/>
    <lineage>
        <taxon>Eukaryota</taxon>
        <taxon>Sar</taxon>
        <taxon>Stramenopiles</taxon>
        <taxon>Ochrophyta</taxon>
        <taxon>Bolidophyceae</taxon>
        <taxon>Parmales</taxon>
        <taxon>Triparmaceae</taxon>
        <taxon>Triparma</taxon>
    </lineage>
</organism>
<accession>A0A9W7F573</accession>